<dbReference type="InterPro" id="IPR012171">
    <property type="entry name" value="Fatty_acid_desaturase"/>
</dbReference>
<feature type="domain" description="Fatty acid desaturase" evidence="3">
    <location>
        <begin position="32"/>
        <end position="284"/>
    </location>
</feature>
<accession>A0ABS5EUS1</accession>
<dbReference type="Proteomes" id="UP001196870">
    <property type="component" value="Unassembled WGS sequence"/>
</dbReference>
<organism evidence="4 5">
    <name type="scientific">Plastoroseomonas hellenica</name>
    <dbReference type="NCBI Taxonomy" id="2687306"/>
    <lineage>
        <taxon>Bacteria</taxon>
        <taxon>Pseudomonadati</taxon>
        <taxon>Pseudomonadota</taxon>
        <taxon>Alphaproteobacteria</taxon>
        <taxon>Acetobacterales</taxon>
        <taxon>Acetobacteraceae</taxon>
        <taxon>Plastoroseomonas</taxon>
    </lineage>
</organism>
<feature type="compositionally biased region" description="Low complexity" evidence="1">
    <location>
        <begin position="339"/>
        <end position="348"/>
    </location>
</feature>
<dbReference type="PANTHER" id="PTHR19353">
    <property type="entry name" value="FATTY ACID DESATURASE 2"/>
    <property type="match status" value="1"/>
</dbReference>
<reference evidence="5" key="1">
    <citation type="journal article" date="2021" name="Syst. Appl. Microbiol.">
        <title>Roseomonas hellenica sp. nov., isolated from roots of wild-growing Alkanna tinctoria.</title>
        <authorList>
            <person name="Rat A."/>
            <person name="Naranjo H.D."/>
            <person name="Lebbe L."/>
            <person name="Cnockaert M."/>
            <person name="Krigas N."/>
            <person name="Grigoriadou K."/>
            <person name="Maloupa E."/>
            <person name="Willems A."/>
        </authorList>
    </citation>
    <scope>NUCLEOTIDE SEQUENCE [LARGE SCALE GENOMIC DNA]</scope>
    <source>
        <strain evidence="5">LMG 31523</strain>
    </source>
</reference>
<dbReference type="InterPro" id="IPR005804">
    <property type="entry name" value="FA_desaturase_dom"/>
</dbReference>
<evidence type="ECO:0000256" key="1">
    <source>
        <dbReference type="SAM" id="MobiDB-lite"/>
    </source>
</evidence>
<keyword evidence="2" id="KW-0812">Transmembrane</keyword>
<feature type="transmembrane region" description="Helical" evidence="2">
    <location>
        <begin position="138"/>
        <end position="157"/>
    </location>
</feature>
<proteinExistence type="predicted"/>
<keyword evidence="2" id="KW-0472">Membrane</keyword>
<feature type="region of interest" description="Disordered" evidence="1">
    <location>
        <begin position="333"/>
        <end position="354"/>
    </location>
</feature>
<evidence type="ECO:0000259" key="3">
    <source>
        <dbReference type="Pfam" id="PF00487"/>
    </source>
</evidence>
<evidence type="ECO:0000256" key="2">
    <source>
        <dbReference type="SAM" id="Phobius"/>
    </source>
</evidence>
<sequence length="354" mass="39332">MPGAAIGQLGSTLVPLVALLVAMHYGLAVGWWWLVPLLALPAAGMTVRTFIIQHDCGHGSFLPSRRANDALGRLCSLFTLTPYAHWRRQHAQHHGTWNDLDRREGRGSDIYSTCLTVAEYSALGAWQRRWHRLLNHPAIALLVLPPIVFFIVYRLPFDTPAAWVNERRNVHMTNLAILVLYGGLGFFLGFWPVALVLLAVMVPASIAGVWLFSLQHRFDGASWARHDDWDAVTAAIEGSSLLRLPRLLQWFTGSIGFHHIHHLAPRVPNYRLEECHLAHPAFASVHVLTLKDGLRAFRYALWDEEADRMVTFKEADARLAVLSPASGRLSLDPPDAHARAATASSAPAVHGEHG</sequence>
<comment type="caution">
    <text evidence="4">The sequence shown here is derived from an EMBL/GenBank/DDBJ whole genome shotgun (WGS) entry which is preliminary data.</text>
</comment>
<protein>
    <submittedName>
        <fullName evidence="4">Fatty acid desaturase</fullName>
    </submittedName>
</protein>
<keyword evidence="2" id="KW-1133">Transmembrane helix</keyword>
<dbReference type="PANTHER" id="PTHR19353:SF73">
    <property type="entry name" value="FATTY ACID DESATURASE"/>
    <property type="match status" value="1"/>
</dbReference>
<keyword evidence="5" id="KW-1185">Reference proteome</keyword>
<dbReference type="Pfam" id="PF00487">
    <property type="entry name" value="FA_desaturase"/>
    <property type="match status" value="1"/>
</dbReference>
<evidence type="ECO:0000313" key="4">
    <source>
        <dbReference type="EMBL" id="MBR0664014.1"/>
    </source>
</evidence>
<dbReference type="EMBL" id="JAAGBB010000006">
    <property type="protein sequence ID" value="MBR0664014.1"/>
    <property type="molecule type" value="Genomic_DNA"/>
</dbReference>
<feature type="transmembrane region" description="Helical" evidence="2">
    <location>
        <begin position="12"/>
        <end position="34"/>
    </location>
</feature>
<name>A0ABS5EUS1_9PROT</name>
<gene>
    <name evidence="4" type="ORF">GXW71_06555</name>
</gene>
<evidence type="ECO:0000313" key="5">
    <source>
        <dbReference type="Proteomes" id="UP001196870"/>
    </source>
</evidence>